<dbReference type="eggNOG" id="KOG2483">
    <property type="taxonomic scope" value="Eukaryota"/>
</dbReference>
<keyword evidence="5" id="KW-1185">Reference proteome</keyword>
<accession>A0A067R3J0</accession>
<evidence type="ECO:0000256" key="2">
    <source>
        <dbReference type="SAM" id="MobiDB-lite"/>
    </source>
</evidence>
<dbReference type="Proteomes" id="UP000027135">
    <property type="component" value="Unassembled WGS sequence"/>
</dbReference>
<evidence type="ECO:0000256" key="1">
    <source>
        <dbReference type="ARBA" id="ARBA00023125"/>
    </source>
</evidence>
<dbReference type="InterPro" id="IPR036638">
    <property type="entry name" value="HLH_DNA-bd_sf"/>
</dbReference>
<dbReference type="FunFam" id="4.10.280.10:FF:000019">
    <property type="entry name" value="Myc proto-oncogene protein"/>
    <property type="match status" value="1"/>
</dbReference>
<dbReference type="InterPro" id="IPR050433">
    <property type="entry name" value="Myc_transcription_factors"/>
</dbReference>
<protein>
    <submittedName>
        <fullName evidence="4">Myc protein</fullName>
    </submittedName>
</protein>
<dbReference type="InterPro" id="IPR011598">
    <property type="entry name" value="bHLH_dom"/>
</dbReference>
<feature type="domain" description="BHLH" evidence="3">
    <location>
        <begin position="359"/>
        <end position="411"/>
    </location>
</feature>
<dbReference type="InterPro" id="IPR002418">
    <property type="entry name" value="Tscrpt_reg_Myc"/>
</dbReference>
<evidence type="ECO:0000313" key="5">
    <source>
        <dbReference type="Proteomes" id="UP000027135"/>
    </source>
</evidence>
<sequence>MCDKLYPSDEIWDKFGIPNAYSWSHTVFAVAGMMERPQVVPSHVMAGRHDCMWSGTCSSGKHQKQCYVIEPVVAVTVTVRPVKSSRSLLRTNRAKAPTTSPRPETPSESEEDESPVCGTVCDNEDLSVAVSVSEVTGQVMRTRSEFKTLSPPPSPVPAFYTDHSYHISKSPVMLDRLGVQTPSDSGKGRWGSSKDPEFTYPDSPVSWEFEERRASTRRRKTRSFYDSLACDGSTRPHGRNERKKPKAGNPSGRKPENPVEVECQTPYYNQSPPILEVCDDEEEEIDVVSVADRDRLAGLPTNPSARDRQHLQRTVASAIHHGASRGHKRCAPDHEKRTYKRRRSRKDEEEEEEEDDSSDRRNQHNDMERKRRVDMRDAISVLRSLVPAVADNERAAKVLILNEAAAYCRQLGTEGERVSRLSEELYRRQRELSAHLKELRFQNAKMRGNVEKSPRKKRMGSRSRTATHQRRLAATQWMFAARRKRQKLALECRKNEKFALEHRNNQRFCSKPR</sequence>
<feature type="compositionally biased region" description="Basic residues" evidence="2">
    <location>
        <begin position="236"/>
        <end position="246"/>
    </location>
</feature>
<keyword evidence="1" id="KW-0238">DNA-binding</keyword>
<feature type="region of interest" description="Disordered" evidence="2">
    <location>
        <begin position="86"/>
        <end position="117"/>
    </location>
</feature>
<dbReference type="EMBL" id="KK852729">
    <property type="protein sequence ID" value="KDR17576.1"/>
    <property type="molecule type" value="Genomic_DNA"/>
</dbReference>
<dbReference type="SUPFAM" id="SSF47459">
    <property type="entry name" value="HLH, helix-loop-helix DNA-binding domain"/>
    <property type="match status" value="1"/>
</dbReference>
<dbReference type="AlphaFoldDB" id="A0A067R3J0"/>
<evidence type="ECO:0000313" key="4">
    <source>
        <dbReference type="EMBL" id="KDR17576.1"/>
    </source>
</evidence>
<dbReference type="STRING" id="136037.A0A067R3J0"/>
<evidence type="ECO:0000259" key="3">
    <source>
        <dbReference type="PROSITE" id="PS50888"/>
    </source>
</evidence>
<dbReference type="GO" id="GO:0046983">
    <property type="term" value="F:protein dimerization activity"/>
    <property type="evidence" value="ECO:0007669"/>
    <property type="project" value="InterPro"/>
</dbReference>
<feature type="region of interest" description="Disordered" evidence="2">
    <location>
        <begin position="177"/>
        <end position="273"/>
    </location>
</feature>
<dbReference type="PANTHER" id="PTHR45851">
    <property type="entry name" value="MYC PROTO-ONCOGENE"/>
    <property type="match status" value="1"/>
</dbReference>
<dbReference type="SMART" id="SM00353">
    <property type="entry name" value="HLH"/>
    <property type="match status" value="1"/>
</dbReference>
<feature type="compositionally biased region" description="Acidic residues" evidence="2">
    <location>
        <begin position="348"/>
        <end position="357"/>
    </location>
</feature>
<dbReference type="GO" id="GO:0003677">
    <property type="term" value="F:DNA binding"/>
    <property type="evidence" value="ECO:0007669"/>
    <property type="project" value="UniProtKB-KW"/>
</dbReference>
<proteinExistence type="predicted"/>
<dbReference type="PROSITE" id="PS50888">
    <property type="entry name" value="BHLH"/>
    <property type="match status" value="1"/>
</dbReference>
<dbReference type="Pfam" id="PF00010">
    <property type="entry name" value="HLH"/>
    <property type="match status" value="1"/>
</dbReference>
<dbReference type="InParanoid" id="A0A067R3J0"/>
<dbReference type="GO" id="GO:0003700">
    <property type="term" value="F:DNA-binding transcription factor activity"/>
    <property type="evidence" value="ECO:0007669"/>
    <property type="project" value="InterPro"/>
</dbReference>
<dbReference type="CDD" id="cd11400">
    <property type="entry name" value="bHLHzip_Myc"/>
    <property type="match status" value="1"/>
</dbReference>
<feature type="compositionally biased region" description="Basic residues" evidence="2">
    <location>
        <begin position="454"/>
        <end position="469"/>
    </location>
</feature>
<gene>
    <name evidence="4" type="ORF">L798_08486</name>
</gene>
<reference evidence="4 5" key="1">
    <citation type="journal article" date="2014" name="Nat. Commun.">
        <title>Molecular traces of alternative social organization in a termite genome.</title>
        <authorList>
            <person name="Terrapon N."/>
            <person name="Li C."/>
            <person name="Robertson H.M."/>
            <person name="Ji L."/>
            <person name="Meng X."/>
            <person name="Booth W."/>
            <person name="Chen Z."/>
            <person name="Childers C.P."/>
            <person name="Glastad K.M."/>
            <person name="Gokhale K."/>
            <person name="Gowin J."/>
            <person name="Gronenberg W."/>
            <person name="Hermansen R.A."/>
            <person name="Hu H."/>
            <person name="Hunt B.G."/>
            <person name="Huylmans A.K."/>
            <person name="Khalil S.M."/>
            <person name="Mitchell R.D."/>
            <person name="Munoz-Torres M.C."/>
            <person name="Mustard J.A."/>
            <person name="Pan H."/>
            <person name="Reese J.T."/>
            <person name="Scharf M.E."/>
            <person name="Sun F."/>
            <person name="Vogel H."/>
            <person name="Xiao J."/>
            <person name="Yang W."/>
            <person name="Yang Z."/>
            <person name="Yang Z."/>
            <person name="Zhou J."/>
            <person name="Zhu J."/>
            <person name="Brent C.S."/>
            <person name="Elsik C.G."/>
            <person name="Goodisman M.A."/>
            <person name="Liberles D.A."/>
            <person name="Roe R.M."/>
            <person name="Vargo E.L."/>
            <person name="Vilcinskas A."/>
            <person name="Wang J."/>
            <person name="Bornberg-Bauer E."/>
            <person name="Korb J."/>
            <person name="Zhang G."/>
            <person name="Liebig J."/>
        </authorList>
    </citation>
    <scope>NUCLEOTIDE SEQUENCE [LARGE SCALE GENOMIC DNA]</scope>
    <source>
        <tissue evidence="4">Whole organism</tissue>
    </source>
</reference>
<name>A0A067R3J0_ZOONE</name>
<dbReference type="PRINTS" id="PR00044">
    <property type="entry name" value="LEUZIPPRMYC"/>
</dbReference>
<feature type="compositionally biased region" description="Basic and acidic residues" evidence="2">
    <location>
        <begin position="358"/>
        <end position="371"/>
    </location>
</feature>
<organism evidence="4 5">
    <name type="scientific">Zootermopsis nevadensis</name>
    <name type="common">Dampwood termite</name>
    <dbReference type="NCBI Taxonomy" id="136037"/>
    <lineage>
        <taxon>Eukaryota</taxon>
        <taxon>Metazoa</taxon>
        <taxon>Ecdysozoa</taxon>
        <taxon>Arthropoda</taxon>
        <taxon>Hexapoda</taxon>
        <taxon>Insecta</taxon>
        <taxon>Pterygota</taxon>
        <taxon>Neoptera</taxon>
        <taxon>Polyneoptera</taxon>
        <taxon>Dictyoptera</taxon>
        <taxon>Blattodea</taxon>
        <taxon>Blattoidea</taxon>
        <taxon>Termitoidae</taxon>
        <taxon>Termopsidae</taxon>
        <taxon>Zootermopsis</taxon>
    </lineage>
</organism>
<feature type="region of interest" description="Disordered" evidence="2">
    <location>
        <begin position="447"/>
        <end position="469"/>
    </location>
</feature>
<feature type="region of interest" description="Disordered" evidence="2">
    <location>
        <begin position="319"/>
        <end position="371"/>
    </location>
</feature>
<dbReference type="Gene3D" id="4.10.280.10">
    <property type="entry name" value="Helix-loop-helix DNA-binding domain"/>
    <property type="match status" value="1"/>
</dbReference>